<dbReference type="EMBL" id="FOXP01000003">
    <property type="protein sequence ID" value="SFP55574.1"/>
    <property type="molecule type" value="Genomic_DNA"/>
</dbReference>
<gene>
    <name evidence="2" type="ORF">SAMN04488241_103125</name>
</gene>
<proteinExistence type="predicted"/>
<dbReference type="Proteomes" id="UP000199586">
    <property type="component" value="Unassembled WGS sequence"/>
</dbReference>
<organism evidence="2 3">
    <name type="scientific">Sphingomonas rubra</name>
    <dbReference type="NCBI Taxonomy" id="634430"/>
    <lineage>
        <taxon>Bacteria</taxon>
        <taxon>Pseudomonadati</taxon>
        <taxon>Pseudomonadota</taxon>
        <taxon>Alphaproteobacteria</taxon>
        <taxon>Sphingomonadales</taxon>
        <taxon>Sphingomonadaceae</taxon>
        <taxon>Sphingomonas</taxon>
    </lineage>
</organism>
<sequence length="45" mass="4993">MSPPDHRNAGRAWWWHLAVAALVAPFYLGLYVITAIGAAFDRPGR</sequence>
<keyword evidence="1" id="KW-0812">Transmembrane</keyword>
<dbReference type="RefSeq" id="WP_177200086.1">
    <property type="nucleotide sequence ID" value="NZ_FOXP01000003.1"/>
</dbReference>
<protein>
    <submittedName>
        <fullName evidence="2">Uncharacterized protein</fullName>
    </submittedName>
</protein>
<evidence type="ECO:0000256" key="1">
    <source>
        <dbReference type="SAM" id="Phobius"/>
    </source>
</evidence>
<keyword evidence="1" id="KW-0472">Membrane</keyword>
<reference evidence="2 3" key="1">
    <citation type="submission" date="2016-10" db="EMBL/GenBank/DDBJ databases">
        <authorList>
            <person name="de Groot N.N."/>
        </authorList>
    </citation>
    <scope>NUCLEOTIDE SEQUENCE [LARGE SCALE GENOMIC DNA]</scope>
    <source>
        <strain evidence="2 3">CGMCC 1.9113</strain>
    </source>
</reference>
<evidence type="ECO:0000313" key="3">
    <source>
        <dbReference type="Proteomes" id="UP000199586"/>
    </source>
</evidence>
<evidence type="ECO:0000313" key="2">
    <source>
        <dbReference type="EMBL" id="SFP55574.1"/>
    </source>
</evidence>
<accession>A0A1I5RAJ1</accession>
<name>A0A1I5RAJ1_9SPHN</name>
<keyword evidence="3" id="KW-1185">Reference proteome</keyword>
<dbReference type="STRING" id="634430.SAMN04488241_103125"/>
<dbReference type="AlphaFoldDB" id="A0A1I5RAJ1"/>
<keyword evidence="1" id="KW-1133">Transmembrane helix</keyword>
<feature type="transmembrane region" description="Helical" evidence="1">
    <location>
        <begin position="12"/>
        <end position="40"/>
    </location>
</feature>